<reference evidence="3 4" key="1">
    <citation type="submission" date="2018-08" db="EMBL/GenBank/DDBJ databases">
        <title>Genome and evolution of the arbuscular mycorrhizal fungus Diversispora epigaea (formerly Glomus versiforme) and its bacterial endosymbionts.</title>
        <authorList>
            <person name="Sun X."/>
            <person name="Fei Z."/>
            <person name="Harrison M."/>
        </authorList>
    </citation>
    <scope>NUCLEOTIDE SEQUENCE [LARGE SCALE GENOMIC DNA]</scope>
    <source>
        <strain evidence="3 4">IT104</strain>
    </source>
</reference>
<accession>A0A397JVM9</accession>
<dbReference type="Gene3D" id="3.30.420.40">
    <property type="match status" value="3"/>
</dbReference>
<dbReference type="SUPFAM" id="SSF53067">
    <property type="entry name" value="Actin-like ATPase domain"/>
    <property type="match status" value="2"/>
</dbReference>
<feature type="region of interest" description="Disordered" evidence="2">
    <location>
        <begin position="579"/>
        <end position="649"/>
    </location>
</feature>
<dbReference type="InterPro" id="IPR043129">
    <property type="entry name" value="ATPase_NBD"/>
</dbReference>
<dbReference type="SMART" id="SM00268">
    <property type="entry name" value="ACTIN"/>
    <property type="match status" value="1"/>
</dbReference>
<dbReference type="PANTHER" id="PTHR11937">
    <property type="entry name" value="ACTIN"/>
    <property type="match status" value="1"/>
</dbReference>
<dbReference type="OrthoDB" id="5572108at2759"/>
<feature type="compositionally biased region" description="Basic residues" evidence="2">
    <location>
        <begin position="42"/>
        <end position="56"/>
    </location>
</feature>
<name>A0A397JVM9_9GLOM</name>
<feature type="region of interest" description="Disordered" evidence="2">
    <location>
        <begin position="190"/>
        <end position="253"/>
    </location>
</feature>
<feature type="region of interest" description="Disordered" evidence="2">
    <location>
        <begin position="1"/>
        <end position="61"/>
    </location>
</feature>
<dbReference type="EMBL" id="PQFF01000020">
    <property type="protein sequence ID" value="RHZ88470.1"/>
    <property type="molecule type" value="Genomic_DNA"/>
</dbReference>
<dbReference type="STRING" id="1348612.A0A397JVM9"/>
<feature type="compositionally biased region" description="Low complexity" evidence="2">
    <location>
        <begin position="583"/>
        <end position="600"/>
    </location>
</feature>
<evidence type="ECO:0000313" key="3">
    <source>
        <dbReference type="EMBL" id="RHZ88470.1"/>
    </source>
</evidence>
<feature type="compositionally biased region" description="Polar residues" evidence="2">
    <location>
        <begin position="639"/>
        <end position="649"/>
    </location>
</feature>
<feature type="compositionally biased region" description="Acidic residues" evidence="2">
    <location>
        <begin position="116"/>
        <end position="143"/>
    </location>
</feature>
<dbReference type="Gene3D" id="3.90.640.10">
    <property type="entry name" value="Actin, Chain A, domain 4"/>
    <property type="match status" value="1"/>
</dbReference>
<feature type="region of interest" description="Disordered" evidence="2">
    <location>
        <begin position="109"/>
        <end position="145"/>
    </location>
</feature>
<keyword evidence="4" id="KW-1185">Reference proteome</keyword>
<feature type="compositionally biased region" description="Polar residues" evidence="2">
    <location>
        <begin position="220"/>
        <end position="236"/>
    </location>
</feature>
<dbReference type="CDD" id="cd10206">
    <property type="entry name" value="ASKHA_NBD_Arp8-like"/>
    <property type="match status" value="1"/>
</dbReference>
<proteinExistence type="inferred from homology"/>
<feature type="compositionally biased region" description="Basic and acidic residues" evidence="2">
    <location>
        <begin position="190"/>
        <end position="219"/>
    </location>
</feature>
<feature type="compositionally biased region" description="Low complexity" evidence="2">
    <location>
        <begin position="622"/>
        <end position="638"/>
    </location>
</feature>
<dbReference type="AlphaFoldDB" id="A0A397JVM9"/>
<comment type="similarity">
    <text evidence="1">Belongs to the actin family.</text>
</comment>
<gene>
    <name evidence="3" type="ORF">Glove_22g11</name>
</gene>
<feature type="compositionally biased region" description="Pro residues" evidence="2">
    <location>
        <begin position="28"/>
        <end position="38"/>
    </location>
</feature>
<evidence type="ECO:0000256" key="1">
    <source>
        <dbReference type="RuleBase" id="RU000487"/>
    </source>
</evidence>
<evidence type="ECO:0000313" key="4">
    <source>
        <dbReference type="Proteomes" id="UP000266861"/>
    </source>
</evidence>
<feature type="compositionally biased region" description="Acidic residues" evidence="2">
    <location>
        <begin position="239"/>
        <end position="251"/>
    </location>
</feature>
<dbReference type="Proteomes" id="UP000266861">
    <property type="component" value="Unassembled WGS sequence"/>
</dbReference>
<organism evidence="3 4">
    <name type="scientific">Diversispora epigaea</name>
    <dbReference type="NCBI Taxonomy" id="1348612"/>
    <lineage>
        <taxon>Eukaryota</taxon>
        <taxon>Fungi</taxon>
        <taxon>Fungi incertae sedis</taxon>
        <taxon>Mucoromycota</taxon>
        <taxon>Glomeromycotina</taxon>
        <taxon>Glomeromycetes</taxon>
        <taxon>Diversisporales</taxon>
        <taxon>Diversisporaceae</taxon>
        <taxon>Diversispora</taxon>
    </lineage>
</organism>
<comment type="caution">
    <text evidence="3">The sequence shown here is derived from an EMBL/GenBank/DDBJ whole genome shotgun (WGS) entry which is preliminary data.</text>
</comment>
<sequence>MDGSRVTDTTKRSNPQPNPEYESKPPPHSEPPQTPQPPQQTQHHHHHQHRHRHRSQHQNSNIDRSYTPKLKFTNFSAQAPIVTKYVTSKFLRHDVSYFKREQSKEIRKDEIKEKESDEEEMEEEEEEEEEEEATTEEEHELEQEGSKVIVIHPGSKYLKIGRASEAFPYIVPNVIARQVTNWKQDETEKMNVDDIQKENVKKENVKDNNNSEKENKDLMNENNDSTPENWSGSVGSSDAIEEAEEEEEDEEQFKQVVNEIKKELKDRMKIAKRRPVANAQTQVLSFNKSSQPETIADHNDPYKVDWTNVEEGVECYIGEKALRLANSENDYKLFYPIQYGEFNSRDYNSIKAVVGDFETILTETIQEKLDISPKNFKTHSVLLIIPDVYNRLYVSEMVTMLLRYMEFRRVFVAQESVCVSFGAGISVACVVDIGAQTTSVTCVEDGMCIPDSRICLHYGGDDVTTFFIRLLRKSKFPYSEIDLNRMYDWLLAEEMKEKFCTLDEANLSIQLNEFYVRAPNNPTIKYQIKTYDDAIIAPMCIFYPHVINFQKKLAEFPPKFVSQAIDDITEGVVAAAVPPPGPVMQKPKPSASSQIKSSFPSPSPQPRDSPGPATPLRLDNVTTSTNGPSTPSATTSSTRNHNGFQLEPTSTLPLDDAIIQSVNAATGEDRVKKFYSSLLLVGGGGLIPGIHKMLEERLSVRQTSDKFEVLGSPRDMDPRLLAWKGGSVMSKLELVSELWINSGEWEELGVRCLREKALFVW</sequence>
<dbReference type="Pfam" id="PF00022">
    <property type="entry name" value="Actin"/>
    <property type="match status" value="2"/>
</dbReference>
<evidence type="ECO:0000256" key="2">
    <source>
        <dbReference type="SAM" id="MobiDB-lite"/>
    </source>
</evidence>
<dbReference type="InterPro" id="IPR004000">
    <property type="entry name" value="Actin"/>
</dbReference>
<feature type="compositionally biased region" description="Pro residues" evidence="2">
    <location>
        <begin position="601"/>
        <end position="613"/>
    </location>
</feature>
<protein>
    <submittedName>
        <fullName evidence="3">Uncharacterized protein</fullName>
    </submittedName>
</protein>